<dbReference type="HOGENOM" id="CLU_062049_0_0_1"/>
<feature type="compositionally biased region" description="Basic and acidic residues" evidence="2">
    <location>
        <begin position="28"/>
        <end position="44"/>
    </location>
</feature>
<keyword evidence="3" id="KW-0472">Membrane</keyword>
<sequence length="296" mass="34004">MAKSVNNKRDNRSSSFWADPPYVAARVPETRQHPPRTDTEAGIDHPHVPRASCAASFEQPNGTEKYSDHYHEYSVMQQHCLYWDRDGDGIIWPQDTWLGFRELGFNLVFTFLAVVIIHSALSLPTRLAVSYFPDPFFRIYVNSIHKAKHGSDSGVFDSYGRFTPSRFEDIWAEVRPSCFVRQGLEIFFFQFARRGATEAPRTKMTLSELWEFVSANRVAMDPFGWFASVFEWLATFLLVQQKGEVYKDDVRKIMDGSLFFEIREARQTKGGWNKGWGLGGDGFIGDEKVFYFGSGQ</sequence>
<protein>
    <recommendedName>
        <fullName evidence="6">EF-hand domain-containing protein</fullName>
    </recommendedName>
</protein>
<dbReference type="Proteomes" id="UP000053989">
    <property type="component" value="Unassembled WGS sequence"/>
</dbReference>
<evidence type="ECO:0000256" key="1">
    <source>
        <dbReference type="ARBA" id="ARBA00006765"/>
    </source>
</evidence>
<evidence type="ECO:0008006" key="6">
    <source>
        <dbReference type="Google" id="ProtNLM"/>
    </source>
</evidence>
<dbReference type="InParanoid" id="A0A0C2ZBC1"/>
<dbReference type="Pfam" id="PF05042">
    <property type="entry name" value="Caleosin"/>
    <property type="match status" value="2"/>
</dbReference>
<evidence type="ECO:0000313" key="4">
    <source>
        <dbReference type="EMBL" id="KIM59113.1"/>
    </source>
</evidence>
<dbReference type="EMBL" id="KN822077">
    <property type="protein sequence ID" value="KIM59113.1"/>
    <property type="molecule type" value="Genomic_DNA"/>
</dbReference>
<reference evidence="4 5" key="1">
    <citation type="submission" date="2014-04" db="EMBL/GenBank/DDBJ databases">
        <authorList>
            <consortium name="DOE Joint Genome Institute"/>
            <person name="Kuo A."/>
            <person name="Kohler A."/>
            <person name="Nagy L.G."/>
            <person name="Floudas D."/>
            <person name="Copeland A."/>
            <person name="Barry K.W."/>
            <person name="Cichocki N."/>
            <person name="Veneault-Fourrey C."/>
            <person name="LaButti K."/>
            <person name="Lindquist E.A."/>
            <person name="Lipzen A."/>
            <person name="Lundell T."/>
            <person name="Morin E."/>
            <person name="Murat C."/>
            <person name="Sun H."/>
            <person name="Tunlid A."/>
            <person name="Henrissat B."/>
            <person name="Grigoriev I.V."/>
            <person name="Hibbett D.S."/>
            <person name="Martin F."/>
            <person name="Nordberg H.P."/>
            <person name="Cantor M.N."/>
            <person name="Hua S.X."/>
        </authorList>
    </citation>
    <scope>NUCLEOTIDE SEQUENCE [LARGE SCALE GENOMIC DNA]</scope>
    <source>
        <strain evidence="4 5">Foug A</strain>
    </source>
</reference>
<feature type="transmembrane region" description="Helical" evidence="3">
    <location>
        <begin position="103"/>
        <end position="121"/>
    </location>
</feature>
<comment type="similarity">
    <text evidence="1">Belongs to the caleosin family.</text>
</comment>
<dbReference type="PANTHER" id="PTHR31495:SF0">
    <property type="entry name" value="BINDING PROTEIN CALEOSIN, PUTATIVE (AFU_ORTHOLOGUE AFUA_5G13750)-RELATED"/>
    <property type="match status" value="1"/>
</dbReference>
<keyword evidence="3" id="KW-1133">Transmembrane helix</keyword>
<name>A0A0C2ZBC1_9AGAM</name>
<gene>
    <name evidence="4" type="ORF">SCLCIDRAFT_1188135</name>
</gene>
<dbReference type="InterPro" id="IPR007736">
    <property type="entry name" value="Caleosin-related"/>
</dbReference>
<accession>A0A0C2ZBC1</accession>
<dbReference type="GO" id="GO:0004497">
    <property type="term" value="F:monooxygenase activity"/>
    <property type="evidence" value="ECO:0007669"/>
    <property type="project" value="TreeGrafter"/>
</dbReference>
<dbReference type="PANTHER" id="PTHR31495">
    <property type="entry name" value="PEROXYGENASE 3-RELATED"/>
    <property type="match status" value="1"/>
</dbReference>
<dbReference type="AlphaFoldDB" id="A0A0C2ZBC1"/>
<feature type="region of interest" description="Disordered" evidence="2">
    <location>
        <begin position="1"/>
        <end position="44"/>
    </location>
</feature>
<evidence type="ECO:0000313" key="5">
    <source>
        <dbReference type="Proteomes" id="UP000053989"/>
    </source>
</evidence>
<reference evidence="5" key="2">
    <citation type="submission" date="2015-01" db="EMBL/GenBank/DDBJ databases">
        <title>Evolutionary Origins and Diversification of the Mycorrhizal Mutualists.</title>
        <authorList>
            <consortium name="DOE Joint Genome Institute"/>
            <consortium name="Mycorrhizal Genomics Consortium"/>
            <person name="Kohler A."/>
            <person name="Kuo A."/>
            <person name="Nagy L.G."/>
            <person name="Floudas D."/>
            <person name="Copeland A."/>
            <person name="Barry K.W."/>
            <person name="Cichocki N."/>
            <person name="Veneault-Fourrey C."/>
            <person name="LaButti K."/>
            <person name="Lindquist E.A."/>
            <person name="Lipzen A."/>
            <person name="Lundell T."/>
            <person name="Morin E."/>
            <person name="Murat C."/>
            <person name="Riley R."/>
            <person name="Ohm R."/>
            <person name="Sun H."/>
            <person name="Tunlid A."/>
            <person name="Henrissat B."/>
            <person name="Grigoriev I.V."/>
            <person name="Hibbett D.S."/>
            <person name="Martin F."/>
        </authorList>
    </citation>
    <scope>NUCLEOTIDE SEQUENCE [LARGE SCALE GENOMIC DNA]</scope>
    <source>
        <strain evidence="5">Foug A</strain>
    </source>
</reference>
<organism evidence="4 5">
    <name type="scientific">Scleroderma citrinum Foug A</name>
    <dbReference type="NCBI Taxonomy" id="1036808"/>
    <lineage>
        <taxon>Eukaryota</taxon>
        <taxon>Fungi</taxon>
        <taxon>Dikarya</taxon>
        <taxon>Basidiomycota</taxon>
        <taxon>Agaricomycotina</taxon>
        <taxon>Agaricomycetes</taxon>
        <taxon>Agaricomycetidae</taxon>
        <taxon>Boletales</taxon>
        <taxon>Sclerodermatineae</taxon>
        <taxon>Sclerodermataceae</taxon>
        <taxon>Scleroderma</taxon>
    </lineage>
</organism>
<dbReference type="GO" id="GO:0005509">
    <property type="term" value="F:calcium ion binding"/>
    <property type="evidence" value="ECO:0007669"/>
    <property type="project" value="TreeGrafter"/>
</dbReference>
<dbReference type="OrthoDB" id="640742at2759"/>
<evidence type="ECO:0000256" key="3">
    <source>
        <dbReference type="SAM" id="Phobius"/>
    </source>
</evidence>
<dbReference type="STRING" id="1036808.A0A0C2ZBC1"/>
<keyword evidence="3" id="KW-0812">Transmembrane</keyword>
<keyword evidence="5" id="KW-1185">Reference proteome</keyword>
<evidence type="ECO:0000256" key="2">
    <source>
        <dbReference type="SAM" id="MobiDB-lite"/>
    </source>
</evidence>
<proteinExistence type="inferred from homology"/>